<gene>
    <name evidence="3" type="ORF">ACFQXB_16070</name>
</gene>
<dbReference type="SUPFAM" id="SSF143456">
    <property type="entry name" value="VC0467-like"/>
    <property type="match status" value="1"/>
</dbReference>
<dbReference type="InterPro" id="IPR003774">
    <property type="entry name" value="AlgH-like"/>
</dbReference>
<sequence>MDLSGKLLVAMPGMGDPRFEKSVVFMCAHSDDGAMGLIVNKPAAEVRFADLLDQLGISRTSEGSDIRVHFGGPAEHGRGFVLHSADYSANGSTLQVDDRIGMTGTLDILEDIAKGIGPSRSILALGYAGWGPGQLEDEILQNGWLTCDAPLDLVFSADNASKWEGALRTLGIDPLTLSAAAGRA</sequence>
<dbReference type="PANTHER" id="PTHR30327">
    <property type="entry name" value="UNCHARACTERIZED PROTEIN YQGE"/>
    <property type="match status" value="1"/>
</dbReference>
<dbReference type="Pfam" id="PF02622">
    <property type="entry name" value="DUF179"/>
    <property type="match status" value="1"/>
</dbReference>
<dbReference type="EMBL" id="JBHTFQ010000009">
    <property type="protein sequence ID" value="MFC7705706.1"/>
    <property type="molecule type" value="Genomic_DNA"/>
</dbReference>
<evidence type="ECO:0000313" key="3">
    <source>
        <dbReference type="EMBL" id="MFC7705706.1"/>
    </source>
</evidence>
<comment type="caution">
    <text evidence="3">The sequence shown here is derived from an EMBL/GenBank/DDBJ whole genome shotgun (WGS) entry which is preliminary data.</text>
</comment>
<comment type="similarity">
    <text evidence="1 2">Belongs to the UPF0301 (AlgH) family.</text>
</comment>
<dbReference type="Proteomes" id="UP001596516">
    <property type="component" value="Unassembled WGS sequence"/>
</dbReference>
<evidence type="ECO:0000313" key="4">
    <source>
        <dbReference type="Proteomes" id="UP001596516"/>
    </source>
</evidence>
<reference evidence="4" key="1">
    <citation type="journal article" date="2019" name="Int. J. Syst. Evol. Microbiol.">
        <title>The Global Catalogue of Microorganisms (GCM) 10K type strain sequencing project: providing services to taxonomists for standard genome sequencing and annotation.</title>
        <authorList>
            <consortium name="The Broad Institute Genomics Platform"/>
            <consortium name="The Broad Institute Genome Sequencing Center for Infectious Disease"/>
            <person name="Wu L."/>
            <person name="Ma J."/>
        </authorList>
    </citation>
    <scope>NUCLEOTIDE SEQUENCE [LARGE SCALE GENOMIC DNA]</scope>
    <source>
        <strain evidence="4">CGMCC 1.12750</strain>
    </source>
</reference>
<dbReference type="NCBIfam" id="NF001268">
    <property type="entry name" value="PRK00228.1-4"/>
    <property type="match status" value="1"/>
</dbReference>
<dbReference type="Gene3D" id="3.40.1740.10">
    <property type="entry name" value="VC0467-like"/>
    <property type="match status" value="1"/>
</dbReference>
<organism evidence="3 4">
    <name type="scientific">Plastorhodobacter daqingensis</name>
    <dbReference type="NCBI Taxonomy" id="1387281"/>
    <lineage>
        <taxon>Bacteria</taxon>
        <taxon>Pseudomonadati</taxon>
        <taxon>Pseudomonadota</taxon>
        <taxon>Alphaproteobacteria</taxon>
        <taxon>Rhodobacterales</taxon>
        <taxon>Paracoccaceae</taxon>
        <taxon>Plastorhodobacter</taxon>
    </lineage>
</organism>
<keyword evidence="4" id="KW-1185">Reference proteome</keyword>
<dbReference type="RefSeq" id="WP_377405983.1">
    <property type="nucleotide sequence ID" value="NZ_JBHTFQ010000009.1"/>
</dbReference>
<name>A0ABW2UNY5_9RHOB</name>
<evidence type="ECO:0000256" key="1">
    <source>
        <dbReference type="ARBA" id="ARBA00009600"/>
    </source>
</evidence>
<dbReference type="HAMAP" id="MF_00758">
    <property type="entry name" value="UPF0301"/>
    <property type="match status" value="1"/>
</dbReference>
<protein>
    <recommendedName>
        <fullName evidence="2">UPF0301 protein ACFQXB_16070</fullName>
    </recommendedName>
</protein>
<proteinExistence type="inferred from homology"/>
<evidence type="ECO:0000256" key="2">
    <source>
        <dbReference type="HAMAP-Rule" id="MF_00758"/>
    </source>
</evidence>
<dbReference type="PANTHER" id="PTHR30327:SF1">
    <property type="entry name" value="UPF0301 PROTEIN YQGE"/>
    <property type="match status" value="1"/>
</dbReference>
<accession>A0ABW2UNY5</accession>